<feature type="compositionally biased region" description="Basic residues" evidence="7">
    <location>
        <begin position="1270"/>
        <end position="1280"/>
    </location>
</feature>
<feature type="region of interest" description="Disordered" evidence="7">
    <location>
        <begin position="1254"/>
        <end position="1333"/>
    </location>
</feature>
<evidence type="ECO:0000259" key="8">
    <source>
        <dbReference type="Pfam" id="PF01433"/>
    </source>
</evidence>
<dbReference type="SUPFAM" id="SSF55486">
    <property type="entry name" value="Metalloproteases ('zincins'), catalytic domain"/>
    <property type="match status" value="1"/>
</dbReference>
<keyword evidence="4" id="KW-0805">Transcription regulation</keyword>
<feature type="compositionally biased region" description="Basic and acidic residues" evidence="7">
    <location>
        <begin position="1305"/>
        <end position="1317"/>
    </location>
</feature>
<dbReference type="PANTHER" id="PTHR15137">
    <property type="entry name" value="TRANSCRIPTION INITIATION FACTOR TFIID"/>
    <property type="match status" value="1"/>
</dbReference>
<dbReference type="SUPFAM" id="SSF63737">
    <property type="entry name" value="Leukotriene A4 hydrolase N-terminal domain"/>
    <property type="match status" value="1"/>
</dbReference>
<evidence type="ECO:0000256" key="5">
    <source>
        <dbReference type="ARBA" id="ARBA00023163"/>
    </source>
</evidence>
<evidence type="ECO:0000313" key="11">
    <source>
        <dbReference type="EMBL" id="GAV70497.1"/>
    </source>
</evidence>
<dbReference type="Pfam" id="PF25316">
    <property type="entry name" value="TAF2_3rd"/>
    <property type="match status" value="1"/>
</dbReference>
<evidence type="ECO:0000256" key="1">
    <source>
        <dbReference type="ARBA" id="ARBA00004123"/>
    </source>
</evidence>
<feature type="region of interest" description="Disordered" evidence="7">
    <location>
        <begin position="1116"/>
        <end position="1140"/>
    </location>
</feature>
<feature type="compositionally biased region" description="Basic and acidic residues" evidence="7">
    <location>
        <begin position="1122"/>
        <end position="1140"/>
    </location>
</feature>
<dbReference type="Gene3D" id="1.10.390.10">
    <property type="entry name" value="Neutral Protease Domain 2"/>
    <property type="match status" value="1"/>
</dbReference>
<name>A0A1Q3BR26_CEPFO</name>
<keyword evidence="12" id="KW-1185">Reference proteome</keyword>
<reference evidence="12" key="1">
    <citation type="submission" date="2016-04" db="EMBL/GenBank/DDBJ databases">
        <title>Cephalotus genome sequencing.</title>
        <authorList>
            <person name="Fukushima K."/>
            <person name="Hasebe M."/>
            <person name="Fang X."/>
        </authorList>
    </citation>
    <scope>NUCLEOTIDE SEQUENCE [LARGE SCALE GENOMIC DNA]</scope>
    <source>
        <strain evidence="12">cv. St1</strain>
    </source>
</reference>
<feature type="compositionally biased region" description="Basic residues" evidence="7">
    <location>
        <begin position="1295"/>
        <end position="1304"/>
    </location>
</feature>
<feature type="domain" description="Transcription initiation factor TFIID subunit 2 TPR repeats" evidence="10">
    <location>
        <begin position="662"/>
        <end position="982"/>
    </location>
</feature>
<keyword evidence="6" id="KW-0539">Nucleus</keyword>
<sequence length="1381" mass="154629">MAKPRKPKNDDAKPENSGAIVRHQKLCLSIDMDKRHIYGYTELEIAVPDIGFVGLHAENLGIESVLVDGEPTVFEYYPTHQSVEDEKRWSSVSTLSSAADFASAAYISALERELGPSLLINCNIDCCKPLKGLPEQLDQMNMENVVQSSGEAKQNVKLVRINYWVEKADTGIHFDGNVVHTDNQIRRARCWFPCVDDNSQCCCYDLEFTVANDFVAVSTGSLLYQVLSKDDPPRRTFFYRLDIPVAARWISLAVAPFEILPDHHITVISHMCLPPNLSKLCNTVEFFHNAYRHYEDYLNVNFPFGSYKQVFLAPEVAISSSSLGASMSIFTSQVLFNEKIIDQTIDTSIKLAFALARQWFGVYITAAAPNDEWLLDGLAGFLTDTFIKKFLGNNEARYRRYKANCAVCKADDTGATALNSSPSCKDLYGTHYIGLYGKVRAWKSVAILQLLEKQMGPESFRKILQTIVIRAQDTGSSGRSLNTKEFRHYANKVGNLERPFLKEFFLRWVESRGCPVLRMGFSYNKRKNIVELAVVREITAAPDLNASVANGNLDSDKRDGDFGWPGMMSIRVYELDGMYDHPVLPMAGETWQLLEIQCHSKLATRRSQKPKKGSKPDGSDDNGDVLPAVDMRSSMESPLLWIRADPEMEYLAEIHLNQPVQMWINQLEKDGDVVAQAQAIAALEALPQLSFSVVNTLNNFLSDSKAFWRVRIEAAFALANTASEETDWAGLFHLIKFYRSRRFDANIGLPKPNDFRDLAEYFVLEAIPHAVAMVRATDKKSPREAIEFVLQLLKYNDNNGNPYSDVFWLAALVQSVGELEFGQQSVLLLSSLLKRIDRLLQFDRLMPSYNGILTISCIHTLTQIALKLSAFVCLDQVLELIKPFRDFKTMWQVQIEASGALLNIEFHRKGIEAALLLFIKYVEEEPSLRGQVKLAVHVMQLCQIRGGSESNDHINNSTLVALLRLLESRMAFNNVILRHHLFCILQLLAGRNPTLYGVPRDKKSHVGDVETFSEQKNIFAALVTEMKSPEVPMDNSNLSHDGLAIPETLNEVVIIPNNNEPKVPVVIAEASLEADIVSNGRDRKMPVTLEASKEADAISNSHERKMPVFKIRVKQTTANSRSGDDNNRTVEKSQGGHHETVCGVGSSVSVDAPQRNSAEGVSISNQNLEEVNSCHDRGSRMTASIGSAKLASEGDNFGKELQCTADSSKIFAHSQPDDPSSPSIMQDNNADAEAQIYASRQILHVSGHYIDGGLLGKVVSPSGEKEKEKKKDKKKKRKRDEHRGDQDDPEYFERKRQKKEKKRKEKELAKLRTDDAKASSVEWQSKKDEPNIKLTPVDLKQNEFSGSTPLITTVETRAGPSQSGSAPILKIKIKSRTFKSS</sequence>
<evidence type="ECO:0000259" key="10">
    <source>
        <dbReference type="Pfam" id="PF25577"/>
    </source>
</evidence>
<evidence type="ECO:0000256" key="6">
    <source>
        <dbReference type="ARBA" id="ARBA00023242"/>
    </source>
</evidence>
<proteinExistence type="inferred from homology"/>
<dbReference type="PANTHER" id="PTHR15137:SF9">
    <property type="entry name" value="TRANSCRIPTION INITIATION FACTOR TFIID SUBUNIT 2"/>
    <property type="match status" value="1"/>
</dbReference>
<dbReference type="GO" id="GO:0003682">
    <property type="term" value="F:chromatin binding"/>
    <property type="evidence" value="ECO:0007669"/>
    <property type="project" value="TreeGrafter"/>
</dbReference>
<dbReference type="GO" id="GO:0008237">
    <property type="term" value="F:metallopeptidase activity"/>
    <property type="evidence" value="ECO:0007669"/>
    <property type="project" value="InterPro"/>
</dbReference>
<evidence type="ECO:0000256" key="4">
    <source>
        <dbReference type="ARBA" id="ARBA00023015"/>
    </source>
</evidence>
<dbReference type="FunFam" id="2.60.40.1730:FF:000015">
    <property type="entry name" value="Transcription initiation factor TFIID subunit 2"/>
    <property type="match status" value="1"/>
</dbReference>
<dbReference type="Proteomes" id="UP000187406">
    <property type="component" value="Unassembled WGS sequence"/>
</dbReference>
<dbReference type="GO" id="GO:0005669">
    <property type="term" value="C:transcription factor TFIID complex"/>
    <property type="evidence" value="ECO:0007669"/>
    <property type="project" value="InterPro"/>
</dbReference>
<comment type="subcellular location">
    <subcellularLocation>
        <location evidence="1">Nucleus</location>
    </subcellularLocation>
</comment>
<feature type="domain" description="Transcription initiation factor TFIID subunit 2 Ig-like" evidence="9">
    <location>
        <begin position="513"/>
        <end position="659"/>
    </location>
</feature>
<comment type="caution">
    <text evidence="11">The sequence shown here is derived from an EMBL/GenBank/DDBJ whole genome shotgun (WGS) entry which is preliminary data.</text>
</comment>
<dbReference type="Pfam" id="PF25577">
    <property type="entry name" value="TPR_TAF2_C"/>
    <property type="match status" value="1"/>
</dbReference>
<dbReference type="SUPFAM" id="SSF48371">
    <property type="entry name" value="ARM repeat"/>
    <property type="match status" value="1"/>
</dbReference>
<dbReference type="EMBL" id="BDDD01000813">
    <property type="protein sequence ID" value="GAV70497.1"/>
    <property type="molecule type" value="Genomic_DNA"/>
</dbReference>
<dbReference type="GO" id="GO:0000976">
    <property type="term" value="F:transcription cis-regulatory region binding"/>
    <property type="evidence" value="ECO:0007669"/>
    <property type="project" value="TreeGrafter"/>
</dbReference>
<dbReference type="GO" id="GO:0008270">
    <property type="term" value="F:zinc ion binding"/>
    <property type="evidence" value="ECO:0007669"/>
    <property type="project" value="InterPro"/>
</dbReference>
<dbReference type="InterPro" id="IPR027268">
    <property type="entry name" value="Peptidase_M4/M1_CTD_sf"/>
</dbReference>
<dbReference type="InterPro" id="IPR057345">
    <property type="entry name" value="Ig-like_TAF2"/>
</dbReference>
<evidence type="ECO:0000256" key="7">
    <source>
        <dbReference type="SAM" id="MobiDB-lite"/>
    </source>
</evidence>
<evidence type="ECO:0000259" key="9">
    <source>
        <dbReference type="Pfam" id="PF25316"/>
    </source>
</evidence>
<feature type="compositionally biased region" description="Basic and acidic residues" evidence="7">
    <location>
        <begin position="1281"/>
        <end position="1294"/>
    </location>
</feature>
<dbReference type="STRING" id="3775.A0A1Q3BR26"/>
<comment type="similarity">
    <text evidence="2">Belongs to the TAF2 family.</text>
</comment>
<dbReference type="FunCoup" id="A0A1Q3BR26">
    <property type="interactions" value="2885"/>
</dbReference>
<feature type="compositionally biased region" description="Basic residues" evidence="7">
    <location>
        <begin position="602"/>
        <end position="613"/>
    </location>
</feature>
<dbReference type="InterPro" id="IPR042097">
    <property type="entry name" value="Aminopeptidase_N-like_N_sf"/>
</dbReference>
<gene>
    <name evidence="11" type="ORF">CFOL_v3_13995</name>
</gene>
<evidence type="ECO:0000256" key="2">
    <source>
        <dbReference type="ARBA" id="ARBA00010937"/>
    </source>
</evidence>
<dbReference type="CDD" id="cd09839">
    <property type="entry name" value="M1_like_TAF2"/>
    <property type="match status" value="1"/>
</dbReference>
<protein>
    <recommendedName>
        <fullName evidence="3">Transcription initiation factor TFIID subunit 2</fullName>
    </recommendedName>
</protein>
<feature type="region of interest" description="Disordered" evidence="7">
    <location>
        <begin position="602"/>
        <end position="628"/>
    </location>
</feature>
<dbReference type="Gene3D" id="2.60.40.1730">
    <property type="entry name" value="tricorn interacting facor f3 domain"/>
    <property type="match status" value="1"/>
</dbReference>
<dbReference type="InParanoid" id="A0A1Q3BR26"/>
<evidence type="ECO:0000256" key="3">
    <source>
        <dbReference type="ARBA" id="ARBA00017363"/>
    </source>
</evidence>
<dbReference type="InterPro" id="IPR016024">
    <property type="entry name" value="ARM-type_fold"/>
</dbReference>
<dbReference type="Pfam" id="PF01433">
    <property type="entry name" value="Peptidase_M1"/>
    <property type="match status" value="1"/>
</dbReference>
<organism evidence="11 12">
    <name type="scientific">Cephalotus follicularis</name>
    <name type="common">Albany pitcher plant</name>
    <dbReference type="NCBI Taxonomy" id="3775"/>
    <lineage>
        <taxon>Eukaryota</taxon>
        <taxon>Viridiplantae</taxon>
        <taxon>Streptophyta</taxon>
        <taxon>Embryophyta</taxon>
        <taxon>Tracheophyta</taxon>
        <taxon>Spermatophyta</taxon>
        <taxon>Magnoliopsida</taxon>
        <taxon>eudicotyledons</taxon>
        <taxon>Gunneridae</taxon>
        <taxon>Pentapetalae</taxon>
        <taxon>rosids</taxon>
        <taxon>fabids</taxon>
        <taxon>Oxalidales</taxon>
        <taxon>Cephalotaceae</taxon>
        <taxon>Cephalotus</taxon>
    </lineage>
</organism>
<accession>A0A1Q3BR26</accession>
<dbReference type="InterPro" id="IPR014782">
    <property type="entry name" value="Peptidase_M1_dom"/>
</dbReference>
<dbReference type="OrthoDB" id="308861at2759"/>
<dbReference type="InterPro" id="IPR037813">
    <property type="entry name" value="TAF2"/>
</dbReference>
<keyword evidence="5" id="KW-0804">Transcription</keyword>
<dbReference type="GO" id="GO:0006367">
    <property type="term" value="P:transcription initiation at RNA polymerase II promoter"/>
    <property type="evidence" value="ECO:0007669"/>
    <property type="project" value="TreeGrafter"/>
</dbReference>
<feature type="domain" description="Peptidase M1 membrane alanine aminopeptidase" evidence="8">
    <location>
        <begin position="290"/>
        <end position="472"/>
    </location>
</feature>
<dbReference type="InterPro" id="IPR057991">
    <property type="entry name" value="TPR_TAF2_C"/>
</dbReference>
<evidence type="ECO:0000313" key="12">
    <source>
        <dbReference type="Proteomes" id="UP000187406"/>
    </source>
</evidence>
<dbReference type="GO" id="GO:0016251">
    <property type="term" value="F:RNA polymerase II general transcription initiation factor activity"/>
    <property type="evidence" value="ECO:0007669"/>
    <property type="project" value="TreeGrafter"/>
</dbReference>